<organism evidence="1 2">
    <name type="scientific">Lecanicillium saksenae</name>
    <dbReference type="NCBI Taxonomy" id="468837"/>
    <lineage>
        <taxon>Eukaryota</taxon>
        <taxon>Fungi</taxon>
        <taxon>Dikarya</taxon>
        <taxon>Ascomycota</taxon>
        <taxon>Pezizomycotina</taxon>
        <taxon>Sordariomycetes</taxon>
        <taxon>Hypocreomycetidae</taxon>
        <taxon>Hypocreales</taxon>
        <taxon>Cordycipitaceae</taxon>
        <taxon>Lecanicillium</taxon>
    </lineage>
</organism>
<evidence type="ECO:0000313" key="1">
    <source>
        <dbReference type="EMBL" id="KAJ3498114.1"/>
    </source>
</evidence>
<name>A0ACC1R5B9_9HYPO</name>
<sequence>MDLSKEELHTTLKYFFIAQAPYKVTICLNKVATILLYLRIFSSPRFRVAAFTIMGVVIAAGIGSIFATIFQCVPVAGAWNHSIKAQCIDSGQFWVAYAVMNVLTDFMVLVLPMPMVRGLKFGKRDKVMLYGLFLLGSFVTITSILRTTSVQNSLKSKMDITFNFIPRVILKQPLGILFPRVFGPSKKQPGVRRLGGDAEKGYTLSNLSTGQAGLWQGSNLAQQSVFISGPGTQAGRNSDEQHIFFEISRDSESDLEGKFPASGGISKKVEVVRTSVHQDRDYYHTGGYSGFWGTTEPPSSAKQGE</sequence>
<evidence type="ECO:0000313" key="2">
    <source>
        <dbReference type="Proteomes" id="UP001148737"/>
    </source>
</evidence>
<accession>A0ACC1R5B9</accession>
<dbReference type="EMBL" id="JANAKD010000070">
    <property type="protein sequence ID" value="KAJ3498114.1"/>
    <property type="molecule type" value="Genomic_DNA"/>
</dbReference>
<dbReference type="Proteomes" id="UP001148737">
    <property type="component" value="Unassembled WGS sequence"/>
</dbReference>
<proteinExistence type="predicted"/>
<keyword evidence="2" id="KW-1185">Reference proteome</keyword>
<protein>
    <submittedName>
        <fullName evidence="1">Uncharacterized protein</fullName>
    </submittedName>
</protein>
<gene>
    <name evidence="1" type="ORF">NLG97_g1375</name>
</gene>
<reference evidence="1" key="1">
    <citation type="submission" date="2022-07" db="EMBL/GenBank/DDBJ databases">
        <title>Genome Sequence of Lecanicillium saksenae.</title>
        <authorList>
            <person name="Buettner E."/>
        </authorList>
    </citation>
    <scope>NUCLEOTIDE SEQUENCE</scope>
    <source>
        <strain evidence="1">VT-O1</strain>
    </source>
</reference>
<comment type="caution">
    <text evidence="1">The sequence shown here is derived from an EMBL/GenBank/DDBJ whole genome shotgun (WGS) entry which is preliminary data.</text>
</comment>